<dbReference type="AlphaFoldDB" id="A0A835VDH0"/>
<dbReference type="InterPro" id="IPR011989">
    <property type="entry name" value="ARM-like"/>
</dbReference>
<evidence type="ECO:0000313" key="3">
    <source>
        <dbReference type="EMBL" id="KAG0493283.1"/>
    </source>
</evidence>
<dbReference type="EMBL" id="JADCNM010000002">
    <property type="protein sequence ID" value="KAG0493283.1"/>
    <property type="molecule type" value="Genomic_DNA"/>
</dbReference>
<dbReference type="SUPFAM" id="SSF48371">
    <property type="entry name" value="ARM repeat"/>
    <property type="match status" value="1"/>
</dbReference>
<reference evidence="3 4" key="1">
    <citation type="journal article" date="2020" name="Nat. Food">
        <title>A phased Vanilla planifolia genome enables genetic improvement of flavour and production.</title>
        <authorList>
            <person name="Hasing T."/>
            <person name="Tang H."/>
            <person name="Brym M."/>
            <person name="Khazi F."/>
            <person name="Huang T."/>
            <person name="Chambers A.H."/>
        </authorList>
    </citation>
    <scope>NUCLEOTIDE SEQUENCE [LARGE SCALE GENOMIC DNA]</scope>
    <source>
        <tissue evidence="3">Leaf</tissue>
    </source>
</reference>
<proteinExistence type="predicted"/>
<dbReference type="Pfam" id="PF24714">
    <property type="entry name" value="TOR1L1_N"/>
    <property type="match status" value="1"/>
</dbReference>
<feature type="domain" description="TORTIFOLIA1/SINE1-2 N-terminal" evidence="2">
    <location>
        <begin position="28"/>
        <end position="303"/>
    </location>
</feature>
<feature type="compositionally biased region" description="Polar residues" evidence="1">
    <location>
        <begin position="606"/>
        <end position="618"/>
    </location>
</feature>
<dbReference type="OrthoDB" id="298726at2759"/>
<dbReference type="InterPro" id="IPR016024">
    <property type="entry name" value="ARM-type_fold"/>
</dbReference>
<dbReference type="InterPro" id="IPR057600">
    <property type="entry name" value="TORTIFOLIA1/SINE1-2_N"/>
</dbReference>
<evidence type="ECO:0000256" key="1">
    <source>
        <dbReference type="SAM" id="MobiDB-lite"/>
    </source>
</evidence>
<dbReference type="InterPro" id="IPR033337">
    <property type="entry name" value="TORTIFOLIA1/SINE1-2"/>
</dbReference>
<evidence type="ECO:0000259" key="2">
    <source>
        <dbReference type="Pfam" id="PF24714"/>
    </source>
</evidence>
<organism evidence="3 4">
    <name type="scientific">Vanilla planifolia</name>
    <name type="common">Vanilla</name>
    <dbReference type="NCBI Taxonomy" id="51239"/>
    <lineage>
        <taxon>Eukaryota</taxon>
        <taxon>Viridiplantae</taxon>
        <taxon>Streptophyta</taxon>
        <taxon>Embryophyta</taxon>
        <taxon>Tracheophyta</taxon>
        <taxon>Spermatophyta</taxon>
        <taxon>Magnoliopsida</taxon>
        <taxon>Liliopsida</taxon>
        <taxon>Asparagales</taxon>
        <taxon>Orchidaceae</taxon>
        <taxon>Vanilloideae</taxon>
        <taxon>Vanilleae</taxon>
        <taxon>Vanilla</taxon>
    </lineage>
</organism>
<dbReference type="Proteomes" id="UP000639772">
    <property type="component" value="Unassembled WGS sequence"/>
</dbReference>
<evidence type="ECO:0000313" key="4">
    <source>
        <dbReference type="Proteomes" id="UP000639772"/>
    </source>
</evidence>
<dbReference type="PANTHER" id="PTHR31355">
    <property type="entry name" value="MICROTUBULE-ASSOCIATED PROTEIN TORTIFOLIA1"/>
    <property type="match status" value="1"/>
</dbReference>
<protein>
    <recommendedName>
        <fullName evidence="2">TORTIFOLIA1/SINE1-2 N-terminal domain-containing protein</fullName>
    </recommendedName>
</protein>
<gene>
    <name evidence="3" type="ORF">HPP92_004277</name>
</gene>
<dbReference type="PANTHER" id="PTHR31355:SF22">
    <property type="entry name" value="TORTIFOLIA1-LIKE PROTEIN 2"/>
    <property type="match status" value="1"/>
</dbReference>
<accession>A0A835VDH0</accession>
<name>A0A835VDH0_VANPL</name>
<feature type="region of interest" description="Disordered" evidence="1">
    <location>
        <begin position="596"/>
        <end position="618"/>
    </location>
</feature>
<dbReference type="GO" id="GO:0005874">
    <property type="term" value="C:microtubule"/>
    <property type="evidence" value="ECO:0007669"/>
    <property type="project" value="InterPro"/>
</dbReference>
<sequence>MLCKMRTQPFNSKAKTGSRMITQQQAAFELKQRVVLSLNKLADRDTYQIGVAELEKTAENLTPEGIVPFLSCITDTDSEQKSAVRKECIRVIGTLARFHGRLMSAHLAKMVSSIVKRLKDSDSSVRDACIETSGVLTVSLACSGGGENAFVALVRPFFEALGEQNRYVQAGSAKCLARVIDEATEPFTSLLAEMLSRVVKLLKNPHFRAKPAIIELIRSIIQAGGASTEHALSLAVTSILEALKCSDWTTRKAAALALSGVAVSVGTVYGHLKNSCICSLESCRFDKVKPVRDAVVHALQCWKVLPACDNSESSEAESSSTKEILKGHYADLTSTSDGGCRKFSYRKPFSVSACNGDSSGSIRKRTPLAIRKNYPNIQDHTNKEIQKGWDIEASLAKSHSASSVDDSHKDQQPCCIQKEFKSNEDILRCQNAGHDYDTMDDKPDCSLSELISESCNTKHVTVNQFGSNFANSGPVSEEIDSEGFRALRRKSLDSSVTDLGFQGFCNYCSHANAELALIRKQLLDIETKQSKLLDLLEVVDLSSTCTTKQLLLSRKTQVDFLCALKGIAEQECIDLEHQIFIAQVVARLSKEWGEAPTRRMPLPTRPNGSNNMVISARG</sequence>
<dbReference type="Gene3D" id="1.25.10.10">
    <property type="entry name" value="Leucine-rich Repeat Variant"/>
    <property type="match status" value="2"/>
</dbReference>
<comment type="caution">
    <text evidence="3">The sequence shown here is derived from an EMBL/GenBank/DDBJ whole genome shotgun (WGS) entry which is preliminary data.</text>
</comment>
<dbReference type="GO" id="GO:0008017">
    <property type="term" value="F:microtubule binding"/>
    <property type="evidence" value="ECO:0007669"/>
    <property type="project" value="InterPro"/>
</dbReference>